<dbReference type="GO" id="GO:0006890">
    <property type="term" value="P:retrograde vesicle-mediated transport, Golgi to endoplasmic reticulum"/>
    <property type="evidence" value="ECO:0007669"/>
    <property type="project" value="TreeGrafter"/>
</dbReference>
<evidence type="ECO:0000313" key="11">
    <source>
        <dbReference type="EMBL" id="KAK1269279.1"/>
    </source>
</evidence>
<proteinExistence type="inferred from homology"/>
<keyword evidence="4" id="KW-0812">Transmembrane</keyword>
<dbReference type="Proteomes" id="UP001179952">
    <property type="component" value="Unassembled WGS sequence"/>
</dbReference>
<reference evidence="11" key="2">
    <citation type="submission" date="2023-06" db="EMBL/GenBank/DDBJ databases">
        <authorList>
            <person name="Ma L."/>
            <person name="Liu K.-W."/>
            <person name="Li Z."/>
            <person name="Hsiao Y.-Y."/>
            <person name="Qi Y."/>
            <person name="Fu T."/>
            <person name="Tang G."/>
            <person name="Zhang D."/>
            <person name="Sun W.-H."/>
            <person name="Liu D.-K."/>
            <person name="Li Y."/>
            <person name="Chen G.-Z."/>
            <person name="Liu X.-D."/>
            <person name="Liao X.-Y."/>
            <person name="Jiang Y.-T."/>
            <person name="Yu X."/>
            <person name="Hao Y."/>
            <person name="Huang J."/>
            <person name="Zhao X.-W."/>
            <person name="Ke S."/>
            <person name="Chen Y.-Y."/>
            <person name="Wu W.-L."/>
            <person name="Hsu J.-L."/>
            <person name="Lin Y.-F."/>
            <person name="Huang M.-D."/>
            <person name="Li C.-Y."/>
            <person name="Huang L."/>
            <person name="Wang Z.-W."/>
            <person name="Zhao X."/>
            <person name="Zhong W.-Y."/>
            <person name="Peng D.-H."/>
            <person name="Ahmad S."/>
            <person name="Lan S."/>
            <person name="Zhang J.-S."/>
            <person name="Tsai W.-C."/>
            <person name="Van De Peer Y."/>
            <person name="Liu Z.-J."/>
        </authorList>
    </citation>
    <scope>NUCLEOTIDE SEQUENCE</scope>
    <source>
        <strain evidence="11">SCP</strain>
        <tissue evidence="11">Leaves</tissue>
    </source>
</reference>
<keyword evidence="7" id="KW-0653">Protein transport</keyword>
<keyword evidence="3" id="KW-0813">Transport</keyword>
<keyword evidence="12" id="KW-1185">Reference proteome</keyword>
<feature type="compositionally biased region" description="Polar residues" evidence="10">
    <location>
        <begin position="147"/>
        <end position="159"/>
    </location>
</feature>
<sequence>MSQQNRESTDAEHNRYVATLREQLEQLAAETTAEGLPSISKAKLNDYSEKIEALAAKIAASPLFGWMLQPHLPESLDSVDEDQFEDQSQHRTKNIEIPVTPSPGMRRRLVPHTKVEDKTPVTAESDLSAPIKLDASAQAHIEKHSENGQTGFQSDFSLK</sequence>
<dbReference type="InterPro" id="IPR019150">
    <property type="entry name" value="Vesicle_transport_protein_Use1"/>
</dbReference>
<protein>
    <submittedName>
        <fullName evidence="11">Uncharacterized protein</fullName>
    </submittedName>
</protein>
<evidence type="ECO:0000256" key="1">
    <source>
        <dbReference type="ARBA" id="ARBA00004163"/>
    </source>
</evidence>
<evidence type="ECO:0000256" key="2">
    <source>
        <dbReference type="ARBA" id="ARBA00007891"/>
    </source>
</evidence>
<dbReference type="PANTHER" id="PTHR13050">
    <property type="entry name" value="USE1-LIKE PROTEIN"/>
    <property type="match status" value="1"/>
</dbReference>
<evidence type="ECO:0000256" key="6">
    <source>
        <dbReference type="ARBA" id="ARBA00022892"/>
    </source>
</evidence>
<evidence type="ECO:0000256" key="3">
    <source>
        <dbReference type="ARBA" id="ARBA00022448"/>
    </source>
</evidence>
<dbReference type="GO" id="GO:0005484">
    <property type="term" value="F:SNAP receptor activity"/>
    <property type="evidence" value="ECO:0007669"/>
    <property type="project" value="TreeGrafter"/>
</dbReference>
<comment type="caution">
    <text evidence="11">The sequence shown here is derived from an EMBL/GenBank/DDBJ whole genome shotgun (WGS) entry which is preliminary data.</text>
</comment>
<keyword evidence="9" id="KW-0472">Membrane</keyword>
<evidence type="ECO:0000256" key="10">
    <source>
        <dbReference type="SAM" id="MobiDB-lite"/>
    </source>
</evidence>
<gene>
    <name evidence="11" type="ORF">QJS04_geneDACA013929</name>
</gene>
<evidence type="ECO:0000256" key="7">
    <source>
        <dbReference type="ARBA" id="ARBA00022927"/>
    </source>
</evidence>
<dbReference type="Pfam" id="PF09753">
    <property type="entry name" value="Use1"/>
    <property type="match status" value="1"/>
</dbReference>
<dbReference type="GO" id="GO:0005789">
    <property type="term" value="C:endoplasmic reticulum membrane"/>
    <property type="evidence" value="ECO:0007669"/>
    <property type="project" value="UniProtKB-SubCell"/>
</dbReference>
<evidence type="ECO:0000256" key="9">
    <source>
        <dbReference type="ARBA" id="ARBA00023136"/>
    </source>
</evidence>
<dbReference type="GO" id="GO:0015031">
    <property type="term" value="P:protein transport"/>
    <property type="evidence" value="ECO:0007669"/>
    <property type="project" value="UniProtKB-KW"/>
</dbReference>
<evidence type="ECO:0000256" key="8">
    <source>
        <dbReference type="ARBA" id="ARBA00022989"/>
    </source>
</evidence>
<dbReference type="AlphaFoldDB" id="A0AAV9AY32"/>
<keyword evidence="6" id="KW-0931">ER-Golgi transport</keyword>
<feature type="region of interest" description="Disordered" evidence="10">
    <location>
        <begin position="79"/>
        <end position="159"/>
    </location>
</feature>
<keyword evidence="8" id="KW-1133">Transmembrane helix</keyword>
<evidence type="ECO:0000313" key="12">
    <source>
        <dbReference type="Proteomes" id="UP001179952"/>
    </source>
</evidence>
<accession>A0AAV9AY32</accession>
<evidence type="ECO:0000256" key="4">
    <source>
        <dbReference type="ARBA" id="ARBA00022692"/>
    </source>
</evidence>
<dbReference type="GO" id="GO:0031201">
    <property type="term" value="C:SNARE complex"/>
    <property type="evidence" value="ECO:0007669"/>
    <property type="project" value="TreeGrafter"/>
</dbReference>
<name>A0AAV9AY32_ACOGR</name>
<dbReference type="EMBL" id="JAUJYN010000006">
    <property type="protein sequence ID" value="KAK1269279.1"/>
    <property type="molecule type" value="Genomic_DNA"/>
</dbReference>
<keyword evidence="5" id="KW-0256">Endoplasmic reticulum</keyword>
<evidence type="ECO:0000256" key="5">
    <source>
        <dbReference type="ARBA" id="ARBA00022824"/>
    </source>
</evidence>
<dbReference type="PANTHER" id="PTHR13050:SF7">
    <property type="entry name" value="VESICLE TRANSPORT PROTEIN USE1"/>
    <property type="match status" value="1"/>
</dbReference>
<organism evidence="11 12">
    <name type="scientific">Acorus gramineus</name>
    <name type="common">Dwarf sweet flag</name>
    <dbReference type="NCBI Taxonomy" id="55184"/>
    <lineage>
        <taxon>Eukaryota</taxon>
        <taxon>Viridiplantae</taxon>
        <taxon>Streptophyta</taxon>
        <taxon>Embryophyta</taxon>
        <taxon>Tracheophyta</taxon>
        <taxon>Spermatophyta</taxon>
        <taxon>Magnoliopsida</taxon>
        <taxon>Liliopsida</taxon>
        <taxon>Acoraceae</taxon>
        <taxon>Acorus</taxon>
    </lineage>
</organism>
<reference evidence="11" key="1">
    <citation type="journal article" date="2023" name="Nat. Commun.">
        <title>Diploid and tetraploid genomes of Acorus and the evolution of monocots.</title>
        <authorList>
            <person name="Ma L."/>
            <person name="Liu K.W."/>
            <person name="Li Z."/>
            <person name="Hsiao Y.Y."/>
            <person name="Qi Y."/>
            <person name="Fu T."/>
            <person name="Tang G.D."/>
            <person name="Zhang D."/>
            <person name="Sun W.H."/>
            <person name="Liu D.K."/>
            <person name="Li Y."/>
            <person name="Chen G.Z."/>
            <person name="Liu X.D."/>
            <person name="Liao X.Y."/>
            <person name="Jiang Y.T."/>
            <person name="Yu X."/>
            <person name="Hao Y."/>
            <person name="Huang J."/>
            <person name="Zhao X.W."/>
            <person name="Ke S."/>
            <person name="Chen Y.Y."/>
            <person name="Wu W.L."/>
            <person name="Hsu J.L."/>
            <person name="Lin Y.F."/>
            <person name="Huang M.D."/>
            <person name="Li C.Y."/>
            <person name="Huang L."/>
            <person name="Wang Z.W."/>
            <person name="Zhao X."/>
            <person name="Zhong W.Y."/>
            <person name="Peng D.H."/>
            <person name="Ahmad S."/>
            <person name="Lan S."/>
            <person name="Zhang J.S."/>
            <person name="Tsai W.C."/>
            <person name="Van de Peer Y."/>
            <person name="Liu Z.J."/>
        </authorList>
    </citation>
    <scope>NUCLEOTIDE SEQUENCE</scope>
    <source>
        <strain evidence="11">SCP</strain>
    </source>
</reference>
<comment type="similarity">
    <text evidence="2">Belongs to the USE1 family.</text>
</comment>
<comment type="subcellular location">
    <subcellularLocation>
        <location evidence="1">Endoplasmic reticulum membrane</location>
        <topology evidence="1">Single-pass type IV membrane protein</topology>
    </subcellularLocation>
</comment>